<feature type="domain" description="DUF374" evidence="1">
    <location>
        <begin position="59"/>
        <end position="126"/>
    </location>
</feature>
<gene>
    <name evidence="2" type="ORF">CRV04_08360</name>
</gene>
<dbReference type="Pfam" id="PF04028">
    <property type="entry name" value="DUF374"/>
    <property type="match status" value="1"/>
</dbReference>
<reference evidence="2 3" key="1">
    <citation type="submission" date="2017-10" db="EMBL/GenBank/DDBJ databases">
        <title>Genomics of the genus Arcobacter.</title>
        <authorList>
            <person name="Perez-Cataluna A."/>
            <person name="Figueras M.J."/>
        </authorList>
    </citation>
    <scope>NUCLEOTIDE SEQUENCE [LARGE SCALE GENOMIC DNA]</scope>
    <source>
        <strain evidence="2 3">CECT 8987</strain>
    </source>
</reference>
<evidence type="ECO:0000259" key="1">
    <source>
        <dbReference type="Pfam" id="PF04028"/>
    </source>
</evidence>
<comment type="caution">
    <text evidence="2">The sequence shown here is derived from an EMBL/GenBank/DDBJ whole genome shotgun (WGS) entry which is preliminary data.</text>
</comment>
<dbReference type="RefSeq" id="WP_128996393.1">
    <property type="nucleotide sequence ID" value="NZ_PDKN01000005.1"/>
</dbReference>
<accession>A0A4Q0XQT0</accession>
<sequence length="205" mass="23458">MKEFLRKTVIPYLLQLFVRFIYLTNKKRYFYAKVDEKRPLIIAMWHGDLLMQPLNYRHFRKNGKVKVIVSEHRDGELIKKIVQYLGVGGIDGSSSKGGLKALMNAIKEIKQGNDVAITPDGPRGPRFSVANGIVAIAQKTDCQIVALNAQPSKYWQFKSWDKFVVPKPFGRIDFYVGEPFSITGLEMDDAKALIREKLHQNNVMK</sequence>
<evidence type="ECO:0000313" key="3">
    <source>
        <dbReference type="Proteomes" id="UP000290657"/>
    </source>
</evidence>
<name>A0A4Q0XQT0_9BACT</name>
<organism evidence="2 3">
    <name type="scientific">Candidatus Marinarcus aquaticus</name>
    <dbReference type="NCBI Taxonomy" id="2044504"/>
    <lineage>
        <taxon>Bacteria</taxon>
        <taxon>Pseudomonadati</taxon>
        <taxon>Campylobacterota</taxon>
        <taxon>Epsilonproteobacteria</taxon>
        <taxon>Campylobacterales</taxon>
        <taxon>Arcobacteraceae</taxon>
        <taxon>Candidatus Marinarcus</taxon>
    </lineage>
</organism>
<dbReference type="CDD" id="cd07983">
    <property type="entry name" value="LPLAT_DUF374-like"/>
    <property type="match status" value="1"/>
</dbReference>
<keyword evidence="3" id="KW-1185">Reference proteome</keyword>
<proteinExistence type="predicted"/>
<evidence type="ECO:0000313" key="2">
    <source>
        <dbReference type="EMBL" id="RXJ56419.1"/>
    </source>
</evidence>
<protein>
    <recommendedName>
        <fullName evidence="1">DUF374 domain-containing protein</fullName>
    </recommendedName>
</protein>
<dbReference type="AlphaFoldDB" id="A0A4Q0XQT0"/>
<dbReference type="InterPro" id="IPR007172">
    <property type="entry name" value="DUF374"/>
</dbReference>
<dbReference type="Proteomes" id="UP000290657">
    <property type="component" value="Unassembled WGS sequence"/>
</dbReference>
<dbReference type="EMBL" id="PDKN01000005">
    <property type="protein sequence ID" value="RXJ56419.1"/>
    <property type="molecule type" value="Genomic_DNA"/>
</dbReference>
<dbReference type="OrthoDB" id="9810508at2"/>